<keyword evidence="2" id="KW-1185">Reference proteome</keyword>
<name>A0ACB8SUB2_9AGAM</name>
<accession>A0ACB8SUB2</accession>
<evidence type="ECO:0000313" key="2">
    <source>
        <dbReference type="Proteomes" id="UP000814140"/>
    </source>
</evidence>
<dbReference type="Proteomes" id="UP000814140">
    <property type="component" value="Unassembled WGS sequence"/>
</dbReference>
<dbReference type="EMBL" id="MU277226">
    <property type="protein sequence ID" value="KAI0059438.1"/>
    <property type="molecule type" value="Genomic_DNA"/>
</dbReference>
<gene>
    <name evidence="1" type="ORF">BV25DRAFT_1993548</name>
</gene>
<reference evidence="1" key="1">
    <citation type="submission" date="2021-03" db="EMBL/GenBank/DDBJ databases">
        <authorList>
            <consortium name="DOE Joint Genome Institute"/>
            <person name="Ahrendt S."/>
            <person name="Looney B.P."/>
            <person name="Miyauchi S."/>
            <person name="Morin E."/>
            <person name="Drula E."/>
            <person name="Courty P.E."/>
            <person name="Chicoki N."/>
            <person name="Fauchery L."/>
            <person name="Kohler A."/>
            <person name="Kuo A."/>
            <person name="Labutti K."/>
            <person name="Pangilinan J."/>
            <person name="Lipzen A."/>
            <person name="Riley R."/>
            <person name="Andreopoulos W."/>
            <person name="He G."/>
            <person name="Johnson J."/>
            <person name="Barry K.W."/>
            <person name="Grigoriev I.V."/>
            <person name="Nagy L."/>
            <person name="Hibbett D."/>
            <person name="Henrissat B."/>
            <person name="Matheny P.B."/>
            <person name="Labbe J."/>
            <person name="Martin F."/>
        </authorList>
    </citation>
    <scope>NUCLEOTIDE SEQUENCE</scope>
    <source>
        <strain evidence="1">HHB10654</strain>
    </source>
</reference>
<organism evidence="1 2">
    <name type="scientific">Artomyces pyxidatus</name>
    <dbReference type="NCBI Taxonomy" id="48021"/>
    <lineage>
        <taxon>Eukaryota</taxon>
        <taxon>Fungi</taxon>
        <taxon>Dikarya</taxon>
        <taxon>Basidiomycota</taxon>
        <taxon>Agaricomycotina</taxon>
        <taxon>Agaricomycetes</taxon>
        <taxon>Russulales</taxon>
        <taxon>Auriscalpiaceae</taxon>
        <taxon>Artomyces</taxon>
    </lineage>
</organism>
<protein>
    <submittedName>
        <fullName evidence="1">Uncharacterized protein</fullName>
    </submittedName>
</protein>
<evidence type="ECO:0000313" key="1">
    <source>
        <dbReference type="EMBL" id="KAI0059438.1"/>
    </source>
</evidence>
<sequence>MLSRFSSTSSSKFNLDQELTQDARAHLHHLLDQHVFQHLTTDYLHLTQAYVYEILASGLSPVPITDRLSLPLPSDPLENLLTLHCSCDPMHLEEKFSVDVEALDLIKRCTRITGPSKSEKIWAKGSAFDASFECSLAQPAFSVLTNQAIRDTPKQGVSLASRRLPRSQTENVKQLDIRPVNVTDVEEEPVALEDMLNLKIAVDAPTRQFMKTMYQNNPFSKLTNSKETYISPHVQALFRCSSPPLLIPQPQEVPIFPRSRLPGCSADHFGVRISGLNTMSDLPSLVPGLNAEDEDDLPQQHMVIVNGWQAYTIPSSLPSTPSLHDGSSEVDELFLPSPAPKPPPINDFLNAKMEDTQMPRRTSLGGERVKPKAVGEGQSLHEYVAPFVEAFGGPKVVTSARSSPTLEQTTTTSSMLGQPPTFLHEDVHDTYPYTRANQPDADADDIDWYIKKLHESVPGDAMDIILREQPDDMTYDMMEVPSLPPPNEHPISHIIPVDLPSLVITPREQQTSARDFQVLKPVTGLKSLQIELAWKPFTFEKGVTTDKQLAQVCSIKDNIAPGSLADDEEVMTLLRGTLYFEPALPTTAEDNRRLLQMGKSEKYAAVSAGEFGGVGSGLVLTRQERRRAARLQGHEATRQADEVYVRTTTLRMNKRARQDDGKASHTSPLRPVSRETPIHRAQSDDTGLDRYSPDASTFPRLARGYSSTSDDYSSPPPEGEASYFPACESFDDLFVPLSMDSHIRSAAVSQTLQSVDPAPVPAENLAYNESVLAGLSATSTPTSLCMASVPPVPLTNQLTEAASAHQSLQDFMAMRGKRSKPPPMESLAIIPTDVVAAPLLSDFSTERGVPAELVDRHTLSLPPVRPQSTIIHRYLASMALILNRPLVRSFQSRQHRIHLVERDFLDDADLVLDCNNAALFFPLLSLPSQCDVLKARLDALSWRYEHLYVIFEAYSSIKSSLPGDLAPNPFSPPVIKAVKRLRRDLGISDVYHTKRAETTVHFAFAESVDEAASFVRLTGDLAERRSTAGKWDNRDWLDYDEQEDEPHLAGAEGMNVFAAASILSRVSLQEFLDMTPTQRMEFGYLIGDERITQFNEYIAQRNEYIRSENSSSVDDELSS</sequence>
<proteinExistence type="predicted"/>
<comment type="caution">
    <text evidence="1">The sequence shown here is derived from an EMBL/GenBank/DDBJ whole genome shotgun (WGS) entry which is preliminary data.</text>
</comment>
<reference evidence="1" key="2">
    <citation type="journal article" date="2022" name="New Phytol.">
        <title>Evolutionary transition to the ectomycorrhizal habit in the genomes of a hyperdiverse lineage of mushroom-forming fungi.</title>
        <authorList>
            <person name="Looney B."/>
            <person name="Miyauchi S."/>
            <person name="Morin E."/>
            <person name="Drula E."/>
            <person name="Courty P.E."/>
            <person name="Kohler A."/>
            <person name="Kuo A."/>
            <person name="LaButti K."/>
            <person name="Pangilinan J."/>
            <person name="Lipzen A."/>
            <person name="Riley R."/>
            <person name="Andreopoulos W."/>
            <person name="He G."/>
            <person name="Johnson J."/>
            <person name="Nolan M."/>
            <person name="Tritt A."/>
            <person name="Barry K.W."/>
            <person name="Grigoriev I.V."/>
            <person name="Nagy L.G."/>
            <person name="Hibbett D."/>
            <person name="Henrissat B."/>
            <person name="Matheny P.B."/>
            <person name="Labbe J."/>
            <person name="Martin F.M."/>
        </authorList>
    </citation>
    <scope>NUCLEOTIDE SEQUENCE</scope>
    <source>
        <strain evidence="1">HHB10654</strain>
    </source>
</reference>